<dbReference type="GO" id="GO:0016175">
    <property type="term" value="F:superoxide-generating NAD(P)H oxidase activity"/>
    <property type="evidence" value="ECO:0007669"/>
    <property type="project" value="TreeGrafter"/>
</dbReference>
<dbReference type="Pfam" id="PF01794">
    <property type="entry name" value="Ferric_reduct"/>
    <property type="match status" value="1"/>
</dbReference>
<evidence type="ECO:0000256" key="5">
    <source>
        <dbReference type="ARBA" id="ARBA00023136"/>
    </source>
</evidence>
<dbReference type="PRINTS" id="PR00466">
    <property type="entry name" value="GP91PHOX"/>
</dbReference>
<comment type="subcellular location">
    <subcellularLocation>
        <location evidence="1">Membrane</location>
        <topology evidence="1">Multi-pass membrane protein</topology>
    </subcellularLocation>
</comment>
<feature type="domain" description="FAD-binding FR-type" evidence="7">
    <location>
        <begin position="161"/>
        <end position="297"/>
    </location>
</feature>
<evidence type="ECO:0000256" key="1">
    <source>
        <dbReference type="ARBA" id="ARBA00004141"/>
    </source>
</evidence>
<reference evidence="8" key="2">
    <citation type="submission" date="2024-10" db="UniProtKB">
        <authorList>
            <consortium name="EnsemblProtists"/>
        </authorList>
    </citation>
    <scope>IDENTIFICATION</scope>
</reference>
<keyword evidence="3 6" id="KW-1133">Transmembrane helix</keyword>
<dbReference type="GeneID" id="17262558"/>
<dbReference type="eggNOG" id="KOG0039">
    <property type="taxonomic scope" value="Eukaryota"/>
</dbReference>
<dbReference type="PaxDb" id="2903-EOD16398"/>
<organism evidence="8 9">
    <name type="scientific">Emiliania huxleyi (strain CCMP1516)</name>
    <dbReference type="NCBI Taxonomy" id="280463"/>
    <lineage>
        <taxon>Eukaryota</taxon>
        <taxon>Haptista</taxon>
        <taxon>Haptophyta</taxon>
        <taxon>Prymnesiophyceae</taxon>
        <taxon>Isochrysidales</taxon>
        <taxon>Noelaerhabdaceae</taxon>
        <taxon>Emiliania</taxon>
    </lineage>
</organism>
<evidence type="ECO:0000313" key="9">
    <source>
        <dbReference type="Proteomes" id="UP000013827"/>
    </source>
</evidence>
<keyword evidence="5 6" id="KW-0472">Membrane</keyword>
<dbReference type="KEGG" id="ehx:EMIHUDRAFT_416147"/>
<dbReference type="InterPro" id="IPR017938">
    <property type="entry name" value="Riboflavin_synthase-like_b-brl"/>
</dbReference>
<dbReference type="HOGENOM" id="CLU_005646_3_1_1"/>
<evidence type="ECO:0000313" key="8">
    <source>
        <dbReference type="EnsemblProtists" id="EOD16398"/>
    </source>
</evidence>
<feature type="transmembrane region" description="Helical" evidence="6">
    <location>
        <begin position="81"/>
        <end position="101"/>
    </location>
</feature>
<dbReference type="PANTHER" id="PTHR11972">
    <property type="entry name" value="NADPH OXIDASE"/>
    <property type="match status" value="1"/>
</dbReference>
<dbReference type="Pfam" id="PF08030">
    <property type="entry name" value="NAD_binding_6"/>
    <property type="match status" value="1"/>
</dbReference>
<keyword evidence="2 6" id="KW-0812">Transmembrane</keyword>
<dbReference type="SUPFAM" id="SSF52343">
    <property type="entry name" value="Ferredoxin reductase-like, C-terminal NADP-linked domain"/>
    <property type="match status" value="1"/>
</dbReference>
<protein>
    <recommendedName>
        <fullName evidence="7">FAD-binding FR-type domain-containing protein</fullName>
    </recommendedName>
</protein>
<dbReference type="STRING" id="2903.R1C1I8"/>
<keyword evidence="9" id="KW-1185">Reference proteome</keyword>
<keyword evidence="4" id="KW-0560">Oxidoreductase</keyword>
<dbReference type="EnsemblProtists" id="EOD16398">
    <property type="protein sequence ID" value="EOD16398"/>
    <property type="gene ID" value="EMIHUDRAFT_416147"/>
</dbReference>
<dbReference type="Gene3D" id="3.40.50.80">
    <property type="entry name" value="Nucleotide-binding domain of ferredoxin-NADP reductase (FNR) module"/>
    <property type="match status" value="1"/>
</dbReference>
<dbReference type="RefSeq" id="XP_005768827.1">
    <property type="nucleotide sequence ID" value="XM_005768770.1"/>
</dbReference>
<evidence type="ECO:0000256" key="2">
    <source>
        <dbReference type="ARBA" id="ARBA00022692"/>
    </source>
</evidence>
<dbReference type="PROSITE" id="PS51384">
    <property type="entry name" value="FAD_FR"/>
    <property type="match status" value="1"/>
</dbReference>
<feature type="transmembrane region" description="Helical" evidence="6">
    <location>
        <begin position="41"/>
        <end position="61"/>
    </location>
</feature>
<dbReference type="SUPFAM" id="SSF63380">
    <property type="entry name" value="Riboflavin synthase domain-like"/>
    <property type="match status" value="1"/>
</dbReference>
<dbReference type="GO" id="GO:0043020">
    <property type="term" value="C:NADPH oxidase complex"/>
    <property type="evidence" value="ECO:0007669"/>
    <property type="project" value="TreeGrafter"/>
</dbReference>
<dbReference type="InterPro" id="IPR050369">
    <property type="entry name" value="RBOH/FRE"/>
</dbReference>
<evidence type="ECO:0000256" key="3">
    <source>
        <dbReference type="ARBA" id="ARBA00022989"/>
    </source>
</evidence>
<evidence type="ECO:0000256" key="6">
    <source>
        <dbReference type="SAM" id="Phobius"/>
    </source>
</evidence>
<proteinExistence type="predicted"/>
<dbReference type="InterPro" id="IPR013130">
    <property type="entry name" value="Fe3_Rdtase_TM_dom"/>
</dbReference>
<dbReference type="Proteomes" id="UP000013827">
    <property type="component" value="Unassembled WGS sequence"/>
</dbReference>
<dbReference type="InterPro" id="IPR017927">
    <property type="entry name" value="FAD-bd_FR_type"/>
</dbReference>
<dbReference type="CDD" id="cd06186">
    <property type="entry name" value="NOX_Duox_like_FAD_NADP"/>
    <property type="match status" value="1"/>
</dbReference>
<dbReference type="PANTHER" id="PTHR11972:SF153">
    <property type="entry name" value="SUPEROXIDE-GENERATING NADPH OXIDASE HEAVY CHAIN SUBUNIT A"/>
    <property type="match status" value="1"/>
</dbReference>
<accession>A0A0D3IYR3</accession>
<reference evidence="9" key="1">
    <citation type="journal article" date="2013" name="Nature">
        <title>Pan genome of the phytoplankton Emiliania underpins its global distribution.</title>
        <authorList>
            <person name="Read B.A."/>
            <person name="Kegel J."/>
            <person name="Klute M.J."/>
            <person name="Kuo A."/>
            <person name="Lefebvre S.C."/>
            <person name="Maumus F."/>
            <person name="Mayer C."/>
            <person name="Miller J."/>
            <person name="Monier A."/>
            <person name="Salamov A."/>
            <person name="Young J."/>
            <person name="Aguilar M."/>
            <person name="Claverie J.M."/>
            <person name="Frickenhaus S."/>
            <person name="Gonzalez K."/>
            <person name="Herman E.K."/>
            <person name="Lin Y.C."/>
            <person name="Napier J."/>
            <person name="Ogata H."/>
            <person name="Sarno A.F."/>
            <person name="Shmutz J."/>
            <person name="Schroeder D."/>
            <person name="de Vargas C."/>
            <person name="Verret F."/>
            <person name="von Dassow P."/>
            <person name="Valentin K."/>
            <person name="Van de Peer Y."/>
            <person name="Wheeler G."/>
            <person name="Dacks J.B."/>
            <person name="Delwiche C.F."/>
            <person name="Dyhrman S.T."/>
            <person name="Glockner G."/>
            <person name="John U."/>
            <person name="Richards T."/>
            <person name="Worden A.Z."/>
            <person name="Zhang X."/>
            <person name="Grigoriev I.V."/>
            <person name="Allen A.E."/>
            <person name="Bidle K."/>
            <person name="Borodovsky M."/>
            <person name="Bowler C."/>
            <person name="Brownlee C."/>
            <person name="Cock J.M."/>
            <person name="Elias M."/>
            <person name="Gladyshev V.N."/>
            <person name="Groth M."/>
            <person name="Guda C."/>
            <person name="Hadaegh A."/>
            <person name="Iglesias-Rodriguez M.D."/>
            <person name="Jenkins J."/>
            <person name="Jones B.M."/>
            <person name="Lawson T."/>
            <person name="Leese F."/>
            <person name="Lindquist E."/>
            <person name="Lobanov A."/>
            <person name="Lomsadze A."/>
            <person name="Malik S.B."/>
            <person name="Marsh M.E."/>
            <person name="Mackinder L."/>
            <person name="Mock T."/>
            <person name="Mueller-Roeber B."/>
            <person name="Pagarete A."/>
            <person name="Parker M."/>
            <person name="Probert I."/>
            <person name="Quesneville H."/>
            <person name="Raines C."/>
            <person name="Rensing S.A."/>
            <person name="Riano-Pachon D.M."/>
            <person name="Richier S."/>
            <person name="Rokitta S."/>
            <person name="Shiraiwa Y."/>
            <person name="Soanes D.M."/>
            <person name="van der Giezen M."/>
            <person name="Wahlund T.M."/>
            <person name="Williams B."/>
            <person name="Wilson W."/>
            <person name="Wolfe G."/>
            <person name="Wurch L.L."/>
        </authorList>
    </citation>
    <scope>NUCLEOTIDE SEQUENCE</scope>
</reference>
<name>A0A0D3IYR3_EMIH1</name>
<evidence type="ECO:0000256" key="4">
    <source>
        <dbReference type="ARBA" id="ARBA00023002"/>
    </source>
</evidence>
<dbReference type="Gene3D" id="2.40.30.10">
    <property type="entry name" value="Translation factors"/>
    <property type="match status" value="1"/>
</dbReference>
<dbReference type="OMA" id="CWHETTC"/>
<dbReference type="AlphaFoldDB" id="A0A0D3IYR3"/>
<dbReference type="InterPro" id="IPR013112">
    <property type="entry name" value="FAD-bd_8"/>
</dbReference>
<dbReference type="GO" id="GO:0006952">
    <property type="term" value="P:defense response"/>
    <property type="evidence" value="ECO:0007669"/>
    <property type="project" value="TreeGrafter"/>
</dbReference>
<dbReference type="InterPro" id="IPR013121">
    <property type="entry name" value="Fe_red_NAD-bd_6"/>
</dbReference>
<dbReference type="InterPro" id="IPR039261">
    <property type="entry name" value="FNR_nucleotide-bd"/>
</dbReference>
<dbReference type="Pfam" id="PF08022">
    <property type="entry name" value="FAD_binding_8"/>
    <property type="match status" value="1"/>
</dbReference>
<evidence type="ECO:0000259" key="7">
    <source>
        <dbReference type="PROSITE" id="PS51384"/>
    </source>
</evidence>
<dbReference type="GO" id="GO:0042554">
    <property type="term" value="P:superoxide anion generation"/>
    <property type="evidence" value="ECO:0007669"/>
    <property type="project" value="TreeGrafter"/>
</dbReference>
<dbReference type="InterPro" id="IPR000778">
    <property type="entry name" value="Cyt_b245_heavy_chain"/>
</dbReference>
<sequence length="454" mass="51162">MLDVLCNLIFLPVLRNFVSWLRTTPVAPMLPLDDTRWFHKVVGLLMAIAALGHIACHYHRFAWHRAFGSGEPIARQAVGTWTGISGHLIALCMIAMMFTGLERFRRRKWGKDWGGHSIFVKVHKLWVPVLVLLWTHSKAFWAYSLFPVGLILVDKLIGRLRGKEPVELLRAVSPTKDVLHLTMRLASGRRFKFQAGQYIFLQAPGISAEWHPFTLSSSPEERTFSLHIRCRSDMDWTYALRQMLLPEEGGRAKTFSRPGTLVSATSQFANDDPGKSQAISIPHTLFVDGPYGSASEEVFHFEVMVLVAAGIGVTPFASILKTLAKQAREDRLESPLKKVVFYWICRDDREFLSFKDVLVDILEDTSLAGIFELNTYITGEVNLKSVSADEKYNQYAGRPNWNRIGQSIGDSFPTSDVGVFLCGPNAIGKQLAAMTSKMNKSDTTRRFVLHKESF</sequence>